<evidence type="ECO:0000256" key="1">
    <source>
        <dbReference type="ARBA" id="ARBA00018672"/>
    </source>
</evidence>
<evidence type="ECO:0000313" key="11">
    <source>
        <dbReference type="Proteomes" id="UP000266172"/>
    </source>
</evidence>
<gene>
    <name evidence="10" type="ORF">DWX93_09170</name>
</gene>
<dbReference type="CDD" id="cd00383">
    <property type="entry name" value="trans_reg_C"/>
    <property type="match status" value="1"/>
</dbReference>
<dbReference type="Pfam" id="PF00486">
    <property type="entry name" value="Trans_reg_C"/>
    <property type="match status" value="1"/>
</dbReference>
<feature type="domain" description="OmpR/PhoB-type" evidence="9">
    <location>
        <begin position="123"/>
        <end position="220"/>
    </location>
</feature>
<dbReference type="Gene3D" id="1.10.10.10">
    <property type="entry name" value="Winged helix-like DNA-binding domain superfamily/Winged helix DNA-binding domain"/>
    <property type="match status" value="1"/>
</dbReference>
<accession>A0A395V6T6</accession>
<reference evidence="10 11" key="1">
    <citation type="submission" date="2018-08" db="EMBL/GenBank/DDBJ databases">
        <title>A genome reference for cultivated species of the human gut microbiota.</title>
        <authorList>
            <person name="Zou Y."/>
            <person name="Xue W."/>
            <person name="Luo G."/>
        </authorList>
    </citation>
    <scope>NUCLEOTIDE SEQUENCE [LARGE SCALE GENOMIC DNA]</scope>
    <source>
        <strain evidence="10 11">AF22-12AC</strain>
    </source>
</reference>
<dbReference type="AlphaFoldDB" id="A0A395V6T6"/>
<dbReference type="GO" id="GO:0005829">
    <property type="term" value="C:cytosol"/>
    <property type="evidence" value="ECO:0007669"/>
    <property type="project" value="TreeGrafter"/>
</dbReference>
<dbReference type="PROSITE" id="PS51755">
    <property type="entry name" value="OMPR_PHOB"/>
    <property type="match status" value="1"/>
</dbReference>
<dbReference type="InterPro" id="IPR036388">
    <property type="entry name" value="WH-like_DNA-bd_sf"/>
</dbReference>
<keyword evidence="2" id="KW-0805">Transcription regulation</keyword>
<dbReference type="InterPro" id="IPR001789">
    <property type="entry name" value="Sig_transdc_resp-reg_receiver"/>
</dbReference>
<dbReference type="InterPro" id="IPR001867">
    <property type="entry name" value="OmpR/PhoB-type_DNA-bd"/>
</dbReference>
<dbReference type="Proteomes" id="UP000266172">
    <property type="component" value="Unassembled WGS sequence"/>
</dbReference>
<protein>
    <recommendedName>
        <fullName evidence="1">Stage 0 sporulation protein A homolog</fullName>
    </recommendedName>
</protein>
<proteinExistence type="predicted"/>
<evidence type="ECO:0000256" key="5">
    <source>
        <dbReference type="ARBA" id="ARBA00024867"/>
    </source>
</evidence>
<evidence type="ECO:0000256" key="6">
    <source>
        <dbReference type="PROSITE-ProRule" id="PRU00169"/>
    </source>
</evidence>
<dbReference type="Pfam" id="PF00072">
    <property type="entry name" value="Response_reg"/>
    <property type="match status" value="1"/>
</dbReference>
<dbReference type="Gene3D" id="6.10.250.690">
    <property type="match status" value="1"/>
</dbReference>
<dbReference type="RefSeq" id="WP_118097387.1">
    <property type="nucleotide sequence ID" value="NZ_QRVL01000006.1"/>
</dbReference>
<dbReference type="Gene3D" id="3.40.50.2300">
    <property type="match status" value="1"/>
</dbReference>
<evidence type="ECO:0000256" key="7">
    <source>
        <dbReference type="PROSITE-ProRule" id="PRU01091"/>
    </source>
</evidence>
<dbReference type="EMBL" id="QRVL01000006">
    <property type="protein sequence ID" value="RGS40589.1"/>
    <property type="molecule type" value="Genomic_DNA"/>
</dbReference>
<feature type="domain" description="Response regulatory" evidence="8">
    <location>
        <begin position="3"/>
        <end position="115"/>
    </location>
</feature>
<name>A0A395V6T6_9FIRM</name>
<sequence>MAHILAIDDDPGILALIEHALRREGHTITCMPHVPADLAAHLAEYDLILLDVMMPQTDGYELCSAIRDDTDCPILFLTAKTMEEDVDYGFSVGADDYIKKPFSIVELRARVAAHLRREQREKHHCLYIQGIRFLLASREVAAGGVTLPFTRTEYEITLLLAKNRGQTFSREQIYEAVLGYDKTGDASAITEHIKNIRKKFAAVNMAPIQTVWGIGYRWNA</sequence>
<evidence type="ECO:0000259" key="8">
    <source>
        <dbReference type="PROSITE" id="PS50110"/>
    </source>
</evidence>
<dbReference type="GO" id="GO:0032993">
    <property type="term" value="C:protein-DNA complex"/>
    <property type="evidence" value="ECO:0007669"/>
    <property type="project" value="TreeGrafter"/>
</dbReference>
<dbReference type="GO" id="GO:0006355">
    <property type="term" value="P:regulation of DNA-templated transcription"/>
    <property type="evidence" value="ECO:0007669"/>
    <property type="project" value="InterPro"/>
</dbReference>
<evidence type="ECO:0000256" key="4">
    <source>
        <dbReference type="ARBA" id="ARBA00023163"/>
    </source>
</evidence>
<dbReference type="SMART" id="SM00862">
    <property type="entry name" value="Trans_reg_C"/>
    <property type="match status" value="1"/>
</dbReference>
<keyword evidence="6" id="KW-0597">Phosphoprotein</keyword>
<comment type="function">
    <text evidence="5">May play the central regulatory role in sporulation. It may be an element of the effector pathway responsible for the activation of sporulation genes in response to nutritional stress. Spo0A may act in concert with spo0H (a sigma factor) to control the expression of some genes that are critical to the sporulation process.</text>
</comment>
<dbReference type="GO" id="GO:0000976">
    <property type="term" value="F:transcription cis-regulatory region binding"/>
    <property type="evidence" value="ECO:0007669"/>
    <property type="project" value="TreeGrafter"/>
</dbReference>
<evidence type="ECO:0000256" key="2">
    <source>
        <dbReference type="ARBA" id="ARBA00023015"/>
    </source>
</evidence>
<dbReference type="SMART" id="SM00448">
    <property type="entry name" value="REC"/>
    <property type="match status" value="1"/>
</dbReference>
<dbReference type="CDD" id="cd17574">
    <property type="entry name" value="REC_OmpR"/>
    <property type="match status" value="1"/>
</dbReference>
<keyword evidence="4" id="KW-0804">Transcription</keyword>
<feature type="modified residue" description="4-aspartylphosphate" evidence="6">
    <location>
        <position position="51"/>
    </location>
</feature>
<comment type="caution">
    <text evidence="10">The sequence shown here is derived from an EMBL/GenBank/DDBJ whole genome shotgun (WGS) entry which is preliminary data.</text>
</comment>
<evidence type="ECO:0000259" key="9">
    <source>
        <dbReference type="PROSITE" id="PS51755"/>
    </source>
</evidence>
<dbReference type="GO" id="GO:0000156">
    <property type="term" value="F:phosphorelay response regulator activity"/>
    <property type="evidence" value="ECO:0007669"/>
    <property type="project" value="TreeGrafter"/>
</dbReference>
<organism evidence="10 11">
    <name type="scientific">Roseburia hominis</name>
    <dbReference type="NCBI Taxonomy" id="301301"/>
    <lineage>
        <taxon>Bacteria</taxon>
        <taxon>Bacillati</taxon>
        <taxon>Bacillota</taxon>
        <taxon>Clostridia</taxon>
        <taxon>Lachnospirales</taxon>
        <taxon>Lachnospiraceae</taxon>
        <taxon>Roseburia</taxon>
    </lineage>
</organism>
<dbReference type="PANTHER" id="PTHR48111">
    <property type="entry name" value="REGULATOR OF RPOS"/>
    <property type="match status" value="1"/>
</dbReference>
<evidence type="ECO:0000313" key="10">
    <source>
        <dbReference type="EMBL" id="RGS40589.1"/>
    </source>
</evidence>
<dbReference type="InterPro" id="IPR039420">
    <property type="entry name" value="WalR-like"/>
</dbReference>
<evidence type="ECO:0000256" key="3">
    <source>
        <dbReference type="ARBA" id="ARBA00023125"/>
    </source>
</evidence>
<dbReference type="SUPFAM" id="SSF52172">
    <property type="entry name" value="CheY-like"/>
    <property type="match status" value="1"/>
</dbReference>
<dbReference type="PANTHER" id="PTHR48111:SF2">
    <property type="entry name" value="RESPONSE REGULATOR SAER"/>
    <property type="match status" value="1"/>
</dbReference>
<dbReference type="InterPro" id="IPR011006">
    <property type="entry name" value="CheY-like_superfamily"/>
</dbReference>
<feature type="DNA-binding region" description="OmpR/PhoB-type" evidence="7">
    <location>
        <begin position="123"/>
        <end position="220"/>
    </location>
</feature>
<dbReference type="PROSITE" id="PS50110">
    <property type="entry name" value="RESPONSE_REGULATORY"/>
    <property type="match status" value="1"/>
</dbReference>
<keyword evidence="3 7" id="KW-0238">DNA-binding</keyword>